<organism evidence="7 8">
    <name type="scientific">Trichonephila inaurata madagascariensis</name>
    <dbReference type="NCBI Taxonomy" id="2747483"/>
    <lineage>
        <taxon>Eukaryota</taxon>
        <taxon>Metazoa</taxon>
        <taxon>Ecdysozoa</taxon>
        <taxon>Arthropoda</taxon>
        <taxon>Chelicerata</taxon>
        <taxon>Arachnida</taxon>
        <taxon>Araneae</taxon>
        <taxon>Araneomorphae</taxon>
        <taxon>Entelegynae</taxon>
        <taxon>Araneoidea</taxon>
        <taxon>Nephilidae</taxon>
        <taxon>Trichonephila</taxon>
        <taxon>Trichonephila inaurata</taxon>
    </lineage>
</organism>
<protein>
    <submittedName>
        <fullName evidence="7">Lipoprotein lipase</fullName>
    </submittedName>
</protein>
<dbReference type="InterPro" id="IPR033906">
    <property type="entry name" value="Lipase_N"/>
</dbReference>
<accession>A0A8X6Y7P4</accession>
<proteinExistence type="inferred from homology"/>
<evidence type="ECO:0000256" key="2">
    <source>
        <dbReference type="ARBA" id="ARBA00010701"/>
    </source>
</evidence>
<dbReference type="PRINTS" id="PR00821">
    <property type="entry name" value="TAGLIPASE"/>
</dbReference>
<dbReference type="GO" id="GO:0005615">
    <property type="term" value="C:extracellular space"/>
    <property type="evidence" value="ECO:0007669"/>
    <property type="project" value="TreeGrafter"/>
</dbReference>
<feature type="chain" id="PRO_5036458428" evidence="5">
    <location>
        <begin position="31"/>
        <end position="397"/>
    </location>
</feature>
<evidence type="ECO:0000313" key="8">
    <source>
        <dbReference type="Proteomes" id="UP000886998"/>
    </source>
</evidence>
<evidence type="ECO:0000256" key="1">
    <source>
        <dbReference type="ARBA" id="ARBA00004613"/>
    </source>
</evidence>
<name>A0A8X6Y7P4_9ARAC</name>
<dbReference type="CDD" id="cd00707">
    <property type="entry name" value="Pancreat_lipase_like"/>
    <property type="match status" value="1"/>
</dbReference>
<dbReference type="InterPro" id="IPR000734">
    <property type="entry name" value="TAG_lipase"/>
</dbReference>
<dbReference type="SUPFAM" id="SSF53474">
    <property type="entry name" value="alpha/beta-Hydrolases"/>
    <property type="match status" value="1"/>
</dbReference>
<dbReference type="AlphaFoldDB" id="A0A8X6Y7P4"/>
<dbReference type="InterPro" id="IPR013818">
    <property type="entry name" value="Lipase"/>
</dbReference>
<gene>
    <name evidence="7" type="primary">LPL</name>
    <name evidence="7" type="ORF">TNIN_322211</name>
</gene>
<evidence type="ECO:0000313" key="7">
    <source>
        <dbReference type="EMBL" id="GFY65850.1"/>
    </source>
</evidence>
<evidence type="ECO:0000256" key="5">
    <source>
        <dbReference type="SAM" id="SignalP"/>
    </source>
</evidence>
<feature type="domain" description="Lipase" evidence="6">
    <location>
        <begin position="72"/>
        <end position="395"/>
    </location>
</feature>
<keyword evidence="7" id="KW-0449">Lipoprotein</keyword>
<evidence type="ECO:0000259" key="6">
    <source>
        <dbReference type="Pfam" id="PF00151"/>
    </source>
</evidence>
<keyword evidence="3" id="KW-0964">Secreted</keyword>
<dbReference type="Pfam" id="PF00151">
    <property type="entry name" value="Lipase"/>
    <property type="match status" value="1"/>
</dbReference>
<comment type="caution">
    <text evidence="7">The sequence shown here is derived from an EMBL/GenBank/DDBJ whole genome shotgun (WGS) entry which is preliminary data.</text>
</comment>
<dbReference type="PANTHER" id="PTHR11610:SF190">
    <property type="entry name" value="VITELLOGENIN-3-LIKE PROTEIN"/>
    <property type="match status" value="1"/>
</dbReference>
<keyword evidence="8" id="KW-1185">Reference proteome</keyword>
<reference evidence="7" key="1">
    <citation type="submission" date="2020-08" db="EMBL/GenBank/DDBJ databases">
        <title>Multicomponent nature underlies the extraordinary mechanical properties of spider dragline silk.</title>
        <authorList>
            <person name="Kono N."/>
            <person name="Nakamura H."/>
            <person name="Mori M."/>
            <person name="Yoshida Y."/>
            <person name="Ohtoshi R."/>
            <person name="Malay A.D."/>
            <person name="Moran D.A.P."/>
            <person name="Tomita M."/>
            <person name="Numata K."/>
            <person name="Arakawa K."/>
        </authorList>
    </citation>
    <scope>NUCLEOTIDE SEQUENCE</scope>
</reference>
<dbReference type="InterPro" id="IPR029058">
    <property type="entry name" value="AB_hydrolase_fold"/>
</dbReference>
<dbReference type="GO" id="GO:0016298">
    <property type="term" value="F:lipase activity"/>
    <property type="evidence" value="ECO:0007669"/>
    <property type="project" value="InterPro"/>
</dbReference>
<dbReference type="OrthoDB" id="6421938at2759"/>
<keyword evidence="5" id="KW-0732">Signal</keyword>
<comment type="similarity">
    <text evidence="2 4">Belongs to the AB hydrolase superfamily. Lipase family.</text>
</comment>
<evidence type="ECO:0000256" key="4">
    <source>
        <dbReference type="RuleBase" id="RU004262"/>
    </source>
</evidence>
<evidence type="ECO:0000256" key="3">
    <source>
        <dbReference type="ARBA" id="ARBA00022525"/>
    </source>
</evidence>
<dbReference type="Proteomes" id="UP000886998">
    <property type="component" value="Unassembled WGS sequence"/>
</dbReference>
<dbReference type="Gene3D" id="3.40.50.1820">
    <property type="entry name" value="alpha/beta hydrolase"/>
    <property type="match status" value="1"/>
</dbReference>
<feature type="signal peptide" evidence="5">
    <location>
        <begin position="1"/>
        <end position="30"/>
    </location>
</feature>
<dbReference type="GO" id="GO:0016042">
    <property type="term" value="P:lipid catabolic process"/>
    <property type="evidence" value="ECO:0007669"/>
    <property type="project" value="TreeGrafter"/>
</dbReference>
<sequence>MVTKAKRRSLLRLDLKHVLLLFCFSRGCLVVTEVTDGVDGVELCAQIHNRVLDGTSEFFHKSLENLFLPPHGKDPETIFIFYSYRYPNFPEYVTSANFSYWDIERSGFDATAQTVIVIHGFKETGIAWLKRMKDAIFKLDKCNVITVVWGQTESSYEEERLHLPVIGNDIAFFIANLVVSKNIDLKDVYLIGNSMGAHLAGFTGKAVKRKLNSLVGRITGLDPAGPDYYYADATERLAVTDAAFVDVIHTNAACTRLKGMGYPYSAGHFDFFVNGGITQPGCREVNEYIFEMTASELRHSMNYLLGFVDKKTIESLDKYFACSHFRALDIFLASIENDSCEFLSYECSSWDRYLSGECDDHDVAVMGYRADMYKGLLRNSNRMKFYLKTGSVYPYCL</sequence>
<comment type="subcellular location">
    <subcellularLocation>
        <location evidence="1">Secreted</location>
    </subcellularLocation>
</comment>
<dbReference type="PANTHER" id="PTHR11610">
    <property type="entry name" value="LIPASE"/>
    <property type="match status" value="1"/>
</dbReference>
<dbReference type="EMBL" id="BMAV01015721">
    <property type="protein sequence ID" value="GFY65850.1"/>
    <property type="molecule type" value="Genomic_DNA"/>
</dbReference>